<evidence type="ECO:0000313" key="1">
    <source>
        <dbReference type="EMBL" id="KAI4317524.1"/>
    </source>
</evidence>
<dbReference type="Proteomes" id="UP000828941">
    <property type="component" value="Chromosome 10"/>
</dbReference>
<accession>A0ACB9M231</accession>
<keyword evidence="2" id="KW-1185">Reference proteome</keyword>
<proteinExistence type="predicted"/>
<protein>
    <submittedName>
        <fullName evidence="1">Uncharacterized protein</fullName>
    </submittedName>
</protein>
<gene>
    <name evidence="1" type="ORF">L6164_025386</name>
</gene>
<reference evidence="1 2" key="1">
    <citation type="journal article" date="2022" name="DNA Res.">
        <title>Chromosomal-level genome assembly of the orchid tree Bauhinia variegata (Leguminosae; Cercidoideae) supports the allotetraploid origin hypothesis of Bauhinia.</title>
        <authorList>
            <person name="Zhong Y."/>
            <person name="Chen Y."/>
            <person name="Zheng D."/>
            <person name="Pang J."/>
            <person name="Liu Y."/>
            <person name="Luo S."/>
            <person name="Meng S."/>
            <person name="Qian L."/>
            <person name="Wei D."/>
            <person name="Dai S."/>
            <person name="Zhou R."/>
        </authorList>
    </citation>
    <scope>NUCLEOTIDE SEQUENCE [LARGE SCALE GENOMIC DNA]</scope>
    <source>
        <strain evidence="1">BV-YZ2020</strain>
    </source>
</reference>
<organism evidence="1 2">
    <name type="scientific">Bauhinia variegata</name>
    <name type="common">Purple orchid tree</name>
    <name type="synonym">Phanera variegata</name>
    <dbReference type="NCBI Taxonomy" id="167791"/>
    <lineage>
        <taxon>Eukaryota</taxon>
        <taxon>Viridiplantae</taxon>
        <taxon>Streptophyta</taxon>
        <taxon>Embryophyta</taxon>
        <taxon>Tracheophyta</taxon>
        <taxon>Spermatophyta</taxon>
        <taxon>Magnoliopsida</taxon>
        <taxon>eudicotyledons</taxon>
        <taxon>Gunneridae</taxon>
        <taxon>Pentapetalae</taxon>
        <taxon>rosids</taxon>
        <taxon>fabids</taxon>
        <taxon>Fabales</taxon>
        <taxon>Fabaceae</taxon>
        <taxon>Cercidoideae</taxon>
        <taxon>Cercideae</taxon>
        <taxon>Bauhiniinae</taxon>
        <taxon>Bauhinia</taxon>
    </lineage>
</organism>
<comment type="caution">
    <text evidence="1">The sequence shown here is derived from an EMBL/GenBank/DDBJ whole genome shotgun (WGS) entry which is preliminary data.</text>
</comment>
<name>A0ACB9M231_BAUVA</name>
<sequence>MKEVTVVIVGAGPSGLATSACLKQNSISHIVLEREDCNASLWRKNAYDRVYLHLAKEFCSLPYMSHPPSAPTFLSKEAFLWYIDEYVARFNINPRYGCCVESAVLCEGEEKWRVEVNNSLLNRREVYEAKFLVVATGENSHAYIPQVPGLDSFEGEIVHSKNYKSGSKYKSKEVLVVGCGNSGMEIAYDLTEWGVNPSILIRSPFHVLNKELVRRGMSMLASNSTFETVDALVLSMAETQYGDLTQYGIYPPKGGPFYLKDLTGRSPVVDVGTIQRIKDGSVKVIRGQIERIENKKVVFENTMEKEFDVIVFATGYRSVANEWLKDYKYVLNVDGWPKNAFPRHWKGERGLYCAGLSKRGLFGVARDAEAIANDINQILNGNVGDTVPAKDDKA</sequence>
<evidence type="ECO:0000313" key="2">
    <source>
        <dbReference type="Proteomes" id="UP000828941"/>
    </source>
</evidence>
<dbReference type="EMBL" id="CM039435">
    <property type="protein sequence ID" value="KAI4317524.1"/>
    <property type="molecule type" value="Genomic_DNA"/>
</dbReference>